<evidence type="ECO:0000256" key="3">
    <source>
        <dbReference type="ARBA" id="ARBA00022723"/>
    </source>
</evidence>
<dbReference type="GO" id="GO:0008395">
    <property type="term" value="F:steroid hydroxylase activity"/>
    <property type="evidence" value="ECO:0007669"/>
    <property type="project" value="TreeGrafter"/>
</dbReference>
<keyword evidence="2 7" id="KW-0349">Heme</keyword>
<dbReference type="PRINTS" id="PR00359">
    <property type="entry name" value="BP450"/>
</dbReference>
<dbReference type="Pfam" id="PF00067">
    <property type="entry name" value="p450"/>
    <property type="match status" value="1"/>
</dbReference>
<comment type="similarity">
    <text evidence="1 7">Belongs to the cytochrome P450 family.</text>
</comment>
<dbReference type="FunFam" id="1.10.630.10:FF:000018">
    <property type="entry name" value="Cytochrome P450 monooxygenase"/>
    <property type="match status" value="1"/>
</dbReference>
<sequence length="393" mass="43742">MDLFYSPFDFAIQDDPYPVYSELREKSPVYRNDNDDFWALSRHADVVAALKDSARFSSRNGLRIEPAFWGPDAEKFFSFVAMDPPKHTRMRGLVSRAFTAKRVQALEPRIREIARECAAPLLDGAELDLMRDFAGRFPTDVISELVGVPEADRGMVRDLGMAVMYRDEAGTDMPPEALQAIGALVGYYTELTIERSKERRDDLLSGLIDAAEDEDRLTPEEIVGVLILLVGAGIETTMLTLGNAWHAAWLHPEQRAKAFGGRIADWVEETLRWDPPSQALARTTTEDVELHGVTIPADSRVLLLAGAANHDPAVFTDPERFDLDRDTGQSLAFGNGRHHCLGMNLGRMEARLALGEITGTVADFEIDIDRAVRVRSSNDRGFASLPTRVTARR</sequence>
<dbReference type="GO" id="GO:0020037">
    <property type="term" value="F:heme binding"/>
    <property type="evidence" value="ECO:0007669"/>
    <property type="project" value="InterPro"/>
</dbReference>
<evidence type="ECO:0000256" key="4">
    <source>
        <dbReference type="ARBA" id="ARBA00023002"/>
    </source>
</evidence>
<dbReference type="GO" id="GO:0005506">
    <property type="term" value="F:iron ion binding"/>
    <property type="evidence" value="ECO:0007669"/>
    <property type="project" value="InterPro"/>
</dbReference>
<dbReference type="Proteomes" id="UP000305238">
    <property type="component" value="Unassembled WGS sequence"/>
</dbReference>
<dbReference type="EMBL" id="VCKZ01000262">
    <property type="protein sequence ID" value="TMR32576.1"/>
    <property type="molecule type" value="Genomic_DNA"/>
</dbReference>
<evidence type="ECO:0000256" key="1">
    <source>
        <dbReference type="ARBA" id="ARBA00010617"/>
    </source>
</evidence>
<keyword evidence="9" id="KW-1185">Reference proteome</keyword>
<dbReference type="OrthoDB" id="502624at2"/>
<proteinExistence type="inferred from homology"/>
<keyword evidence="6 7" id="KW-0503">Monooxygenase</keyword>
<dbReference type="GO" id="GO:0036199">
    <property type="term" value="F:cholest-4-en-3-one 26-monooxygenase activity"/>
    <property type="evidence" value="ECO:0007669"/>
    <property type="project" value="TreeGrafter"/>
</dbReference>
<organism evidence="8 9">
    <name type="scientific">Actinomadura geliboluensis</name>
    <dbReference type="NCBI Taxonomy" id="882440"/>
    <lineage>
        <taxon>Bacteria</taxon>
        <taxon>Bacillati</taxon>
        <taxon>Actinomycetota</taxon>
        <taxon>Actinomycetes</taxon>
        <taxon>Streptosporangiales</taxon>
        <taxon>Thermomonosporaceae</taxon>
        <taxon>Actinomadura</taxon>
    </lineage>
</organism>
<name>A0A5S4GI16_9ACTN</name>
<keyword evidence="5 7" id="KW-0408">Iron</keyword>
<dbReference type="InterPro" id="IPR001128">
    <property type="entry name" value="Cyt_P450"/>
</dbReference>
<keyword evidence="4 7" id="KW-0560">Oxidoreductase</keyword>
<accession>A0A5S4GI16</accession>
<dbReference type="InterPro" id="IPR002397">
    <property type="entry name" value="Cyt_P450_B"/>
</dbReference>
<dbReference type="InterPro" id="IPR036396">
    <property type="entry name" value="Cyt_P450_sf"/>
</dbReference>
<protein>
    <submittedName>
        <fullName evidence="8">Cytochrome P450</fullName>
    </submittedName>
</protein>
<dbReference type="PANTHER" id="PTHR46696:SF4">
    <property type="entry name" value="BIOTIN BIOSYNTHESIS CYTOCHROME P450"/>
    <property type="match status" value="1"/>
</dbReference>
<dbReference type="CDD" id="cd11078">
    <property type="entry name" value="CYP130-like"/>
    <property type="match status" value="1"/>
</dbReference>
<comment type="caution">
    <text evidence="8">The sequence shown here is derived from an EMBL/GenBank/DDBJ whole genome shotgun (WGS) entry which is preliminary data.</text>
</comment>
<dbReference type="Gene3D" id="1.10.630.10">
    <property type="entry name" value="Cytochrome P450"/>
    <property type="match status" value="1"/>
</dbReference>
<dbReference type="SUPFAM" id="SSF48264">
    <property type="entry name" value="Cytochrome P450"/>
    <property type="match status" value="1"/>
</dbReference>
<dbReference type="PANTHER" id="PTHR46696">
    <property type="entry name" value="P450, PUTATIVE (EUROFUNG)-RELATED"/>
    <property type="match status" value="1"/>
</dbReference>
<evidence type="ECO:0000256" key="5">
    <source>
        <dbReference type="ARBA" id="ARBA00023004"/>
    </source>
</evidence>
<gene>
    <name evidence="8" type="ORF">ETD96_29330</name>
</gene>
<evidence type="ECO:0000313" key="9">
    <source>
        <dbReference type="Proteomes" id="UP000305238"/>
    </source>
</evidence>
<evidence type="ECO:0000256" key="2">
    <source>
        <dbReference type="ARBA" id="ARBA00022617"/>
    </source>
</evidence>
<evidence type="ECO:0000256" key="7">
    <source>
        <dbReference type="RuleBase" id="RU000461"/>
    </source>
</evidence>
<dbReference type="InterPro" id="IPR017972">
    <property type="entry name" value="Cyt_P450_CS"/>
</dbReference>
<evidence type="ECO:0000256" key="6">
    <source>
        <dbReference type="ARBA" id="ARBA00023033"/>
    </source>
</evidence>
<dbReference type="GO" id="GO:0006707">
    <property type="term" value="P:cholesterol catabolic process"/>
    <property type="evidence" value="ECO:0007669"/>
    <property type="project" value="TreeGrafter"/>
</dbReference>
<dbReference type="RefSeq" id="WP_138639734.1">
    <property type="nucleotide sequence ID" value="NZ_VCKZ01000262.1"/>
</dbReference>
<keyword evidence="3 7" id="KW-0479">Metal-binding</keyword>
<evidence type="ECO:0000313" key="8">
    <source>
        <dbReference type="EMBL" id="TMR32576.1"/>
    </source>
</evidence>
<reference evidence="8 9" key="1">
    <citation type="submission" date="2019-05" db="EMBL/GenBank/DDBJ databases">
        <title>Draft genome sequence of Actinomadura geliboluensis A8036.</title>
        <authorList>
            <person name="Saricaoglu S."/>
            <person name="Isik K."/>
        </authorList>
    </citation>
    <scope>NUCLEOTIDE SEQUENCE [LARGE SCALE GENOMIC DNA]</scope>
    <source>
        <strain evidence="8 9">A8036</strain>
    </source>
</reference>
<dbReference type="AlphaFoldDB" id="A0A5S4GI16"/>
<dbReference type="PROSITE" id="PS00086">
    <property type="entry name" value="CYTOCHROME_P450"/>
    <property type="match status" value="1"/>
</dbReference>